<organism evidence="10 11">
    <name type="scientific">Phtheirospermum japonicum</name>
    <dbReference type="NCBI Taxonomy" id="374723"/>
    <lineage>
        <taxon>Eukaryota</taxon>
        <taxon>Viridiplantae</taxon>
        <taxon>Streptophyta</taxon>
        <taxon>Embryophyta</taxon>
        <taxon>Tracheophyta</taxon>
        <taxon>Spermatophyta</taxon>
        <taxon>Magnoliopsida</taxon>
        <taxon>eudicotyledons</taxon>
        <taxon>Gunneridae</taxon>
        <taxon>Pentapetalae</taxon>
        <taxon>asterids</taxon>
        <taxon>lamiids</taxon>
        <taxon>Lamiales</taxon>
        <taxon>Orobanchaceae</taxon>
        <taxon>Orobanchaceae incertae sedis</taxon>
        <taxon>Phtheirospermum</taxon>
    </lineage>
</organism>
<dbReference type="PANTHER" id="PTHR18896:SF60">
    <property type="entry name" value="PHOSPHOLIPASE D"/>
    <property type="match status" value="1"/>
</dbReference>
<keyword evidence="8" id="KW-0443">Lipid metabolism</keyword>
<evidence type="ECO:0000256" key="6">
    <source>
        <dbReference type="ARBA" id="ARBA00022837"/>
    </source>
</evidence>
<dbReference type="Gene3D" id="3.30.870.10">
    <property type="entry name" value="Endonuclease Chain A"/>
    <property type="match status" value="2"/>
</dbReference>
<feature type="domain" description="PLD phosphodiesterase" evidence="9">
    <location>
        <begin position="337"/>
        <end position="364"/>
    </location>
</feature>
<feature type="domain" description="PLD phosphodiesterase" evidence="9">
    <location>
        <begin position="47"/>
        <end position="83"/>
    </location>
</feature>
<dbReference type="GO" id="GO:0004630">
    <property type="term" value="F:phospholipase D activity"/>
    <property type="evidence" value="ECO:0007669"/>
    <property type="project" value="UniProtKB-EC"/>
</dbReference>
<dbReference type="GO" id="GO:0046872">
    <property type="term" value="F:metal ion binding"/>
    <property type="evidence" value="ECO:0007669"/>
    <property type="project" value="UniProtKB-KW"/>
</dbReference>
<evidence type="ECO:0000256" key="5">
    <source>
        <dbReference type="ARBA" id="ARBA00022801"/>
    </source>
</evidence>
<dbReference type="SMART" id="SM00155">
    <property type="entry name" value="PLDc"/>
    <property type="match status" value="2"/>
</dbReference>
<dbReference type="InterPro" id="IPR024632">
    <property type="entry name" value="PLipase_D_C"/>
</dbReference>
<protein>
    <recommendedName>
        <fullName evidence="2">phospholipase D</fullName>
        <ecNumber evidence="2">3.1.4.4</ecNumber>
    </recommendedName>
</protein>
<evidence type="ECO:0000256" key="1">
    <source>
        <dbReference type="ARBA" id="ARBA00000798"/>
    </source>
</evidence>
<comment type="caution">
    <text evidence="10">The sequence shown here is derived from an EMBL/GenBank/DDBJ whole genome shotgun (WGS) entry which is preliminary data.</text>
</comment>
<evidence type="ECO:0000256" key="8">
    <source>
        <dbReference type="ARBA" id="ARBA00023098"/>
    </source>
</evidence>
<dbReference type="EC" id="3.1.4.4" evidence="2"/>
<dbReference type="Pfam" id="PF00614">
    <property type="entry name" value="PLDc"/>
    <property type="match status" value="1"/>
</dbReference>
<evidence type="ECO:0000256" key="7">
    <source>
        <dbReference type="ARBA" id="ARBA00022963"/>
    </source>
</evidence>
<evidence type="ECO:0000256" key="3">
    <source>
        <dbReference type="ARBA" id="ARBA00022723"/>
    </source>
</evidence>
<accession>A0A830AYZ8</accession>
<dbReference type="GO" id="GO:0005886">
    <property type="term" value="C:plasma membrane"/>
    <property type="evidence" value="ECO:0007669"/>
    <property type="project" value="TreeGrafter"/>
</dbReference>
<proteinExistence type="predicted"/>
<dbReference type="OrthoDB" id="14911at2759"/>
<dbReference type="PANTHER" id="PTHR18896">
    <property type="entry name" value="PHOSPHOLIPASE D"/>
    <property type="match status" value="1"/>
</dbReference>
<keyword evidence="3" id="KW-0479">Metal-binding</keyword>
<dbReference type="EMBL" id="BMAC01000016">
    <property type="protein sequence ID" value="GFP80150.1"/>
    <property type="molecule type" value="Genomic_DNA"/>
</dbReference>
<evidence type="ECO:0000313" key="11">
    <source>
        <dbReference type="Proteomes" id="UP000653305"/>
    </source>
</evidence>
<reference evidence="10" key="1">
    <citation type="submission" date="2020-07" db="EMBL/GenBank/DDBJ databases">
        <title>Ethylene signaling mediates host invasion by parasitic plants.</title>
        <authorList>
            <person name="Yoshida S."/>
        </authorList>
    </citation>
    <scope>NUCLEOTIDE SEQUENCE</scope>
    <source>
        <strain evidence="10">Okayama</strain>
    </source>
</reference>
<dbReference type="Proteomes" id="UP000653305">
    <property type="component" value="Unassembled WGS sequence"/>
</dbReference>
<dbReference type="Pfam" id="PF12357">
    <property type="entry name" value="PLD_C"/>
    <property type="match status" value="1"/>
</dbReference>
<comment type="catalytic activity">
    <reaction evidence="1">
        <text>a 1,2-diacyl-sn-glycero-3-phosphocholine + H2O = a 1,2-diacyl-sn-glycero-3-phosphate + choline + H(+)</text>
        <dbReference type="Rhea" id="RHEA:14445"/>
        <dbReference type="ChEBI" id="CHEBI:15354"/>
        <dbReference type="ChEBI" id="CHEBI:15377"/>
        <dbReference type="ChEBI" id="CHEBI:15378"/>
        <dbReference type="ChEBI" id="CHEBI:57643"/>
        <dbReference type="ChEBI" id="CHEBI:58608"/>
        <dbReference type="EC" id="3.1.4.4"/>
    </reaction>
</comment>
<sequence>MKTHDEETREFFKHSHVICLLVPHLARSVLIPRLARCVLAPHLAHCAVYTHHQKCVILDTKDHHGENRKITAFLGGLDLCDGRYDTPEHRLYRDKDTVFADDYSNPSLKKGENGPRQPWHDLHCKIEGQGAYDVLKNFEQQWLKAINSCKVRKLYKRLKGMHLEDALVEIEKDPLIASPSTTVPNDHPEQWHVQIFRSIDSQSQEGFPIDLHLIEEQNKLLIDRSIQMAYVQAIRSAQHFIYIENQYFIGSSFAWPSHRDAGADNLIPIELTLKIAKAYKLTMQMMYKIVAEEIKSTGLVDAHPTDYLNFYCLGNREDYDQTSSIEHDSASAKFRRFMVYVHSKGMIVDDAYILLGSANINERSMEGSRDTEIAMGAYQPHHTWPKKKEHPRGQSTLGESKIAFKDPESLECVKYVNGVAEDNWKRYTADEFTRPLQGHILKYPMEVDVDGNVKPLAGHESFPDVGGVVEGCPSLFPHKWTT</sequence>
<dbReference type="SUPFAM" id="SSF56024">
    <property type="entry name" value="Phospholipase D/nuclease"/>
    <property type="match status" value="2"/>
</dbReference>
<dbReference type="AlphaFoldDB" id="A0A830AYZ8"/>
<keyword evidence="6" id="KW-0106">Calcium</keyword>
<name>A0A830AYZ8_9LAMI</name>
<gene>
    <name evidence="10" type="ORF">PHJA_000158400</name>
</gene>
<evidence type="ECO:0000259" key="9">
    <source>
        <dbReference type="PROSITE" id="PS50035"/>
    </source>
</evidence>
<keyword evidence="7" id="KW-0442">Lipid degradation</keyword>
<dbReference type="InterPro" id="IPR001736">
    <property type="entry name" value="PLipase_D/transphosphatidylase"/>
</dbReference>
<evidence type="ECO:0000256" key="2">
    <source>
        <dbReference type="ARBA" id="ARBA00012027"/>
    </source>
</evidence>
<dbReference type="InterPro" id="IPR015679">
    <property type="entry name" value="PLipase_D_fam"/>
</dbReference>
<evidence type="ECO:0000313" key="10">
    <source>
        <dbReference type="EMBL" id="GFP80150.1"/>
    </source>
</evidence>
<keyword evidence="5" id="KW-0378">Hydrolase</keyword>
<keyword evidence="4" id="KW-0677">Repeat</keyword>
<keyword evidence="11" id="KW-1185">Reference proteome</keyword>
<dbReference type="GO" id="GO:0009395">
    <property type="term" value="P:phospholipid catabolic process"/>
    <property type="evidence" value="ECO:0007669"/>
    <property type="project" value="TreeGrafter"/>
</dbReference>
<dbReference type="PROSITE" id="PS50035">
    <property type="entry name" value="PLD"/>
    <property type="match status" value="2"/>
</dbReference>
<evidence type="ECO:0000256" key="4">
    <source>
        <dbReference type="ARBA" id="ARBA00022737"/>
    </source>
</evidence>